<dbReference type="InterPro" id="IPR017853">
    <property type="entry name" value="GH"/>
</dbReference>
<dbReference type="Gene3D" id="3.20.20.80">
    <property type="entry name" value="Glycosidases"/>
    <property type="match status" value="1"/>
</dbReference>
<evidence type="ECO:0000256" key="1">
    <source>
        <dbReference type="ARBA" id="ARBA00006285"/>
    </source>
</evidence>
<accession>A0A1I6SJR5</accession>
<feature type="domain" description="Glycoside hydrolase family 20 catalytic" evidence="3">
    <location>
        <begin position="94"/>
        <end position="338"/>
    </location>
</feature>
<dbReference type="PANTHER" id="PTHR21040:SF8">
    <property type="entry name" value="BCDNA.GH04120"/>
    <property type="match status" value="1"/>
</dbReference>
<dbReference type="AlphaFoldDB" id="A0A1I6SJR5"/>
<evidence type="ECO:0000259" key="3">
    <source>
        <dbReference type="Pfam" id="PF00728"/>
    </source>
</evidence>
<gene>
    <name evidence="4" type="ORF">SAMN04487906_1659</name>
</gene>
<dbReference type="Pfam" id="PF00728">
    <property type="entry name" value="Glyco_hydro_20"/>
    <property type="match status" value="1"/>
</dbReference>
<sequence>MLLLLSDNQLLLILKSTKIITICILTFFNSLLLVAQEKLPVKGLCIAAPSKEYVNEFVQFIDDELGPDGINTLVLRIDFNYTYVSRPELRGNSPLTKKEIKDILAVCKKHNIDLIPQINLLGHQSWAEKTNKLLEVYPEFDETPDVVIPKKYEWPNDDGLYCKSYCPLHPKVHEVVFNLVDEIVDVFEATSFHAGMDEVFYLAHPNCERCNGRDPAELFANEVNKISNHLSQKNIRLWIWGDRLIDGKTTGIGMWEASMNNTARAIDLINKSVVICDWHYENALPTATLFAMKGFDVLTCPWRKPEITKTQVEMTYFFRKNATEKMKEHYQGMLQTVWSPAKKFMDEYKNEKNRSKEQSQAASFHTMIKTIHENELKEKDPM</sequence>
<evidence type="ECO:0000313" key="5">
    <source>
        <dbReference type="Proteomes" id="UP000183209"/>
    </source>
</evidence>
<evidence type="ECO:0000256" key="2">
    <source>
        <dbReference type="ARBA" id="ARBA00022801"/>
    </source>
</evidence>
<dbReference type="Proteomes" id="UP000183209">
    <property type="component" value="Unassembled WGS sequence"/>
</dbReference>
<dbReference type="InterPro" id="IPR015883">
    <property type="entry name" value="Glyco_hydro_20_cat"/>
</dbReference>
<organism evidence="4 5">
    <name type="scientific">Zhouia amylolytica</name>
    <dbReference type="NCBI Taxonomy" id="376730"/>
    <lineage>
        <taxon>Bacteria</taxon>
        <taxon>Pseudomonadati</taxon>
        <taxon>Bacteroidota</taxon>
        <taxon>Flavobacteriia</taxon>
        <taxon>Flavobacteriales</taxon>
        <taxon>Flavobacteriaceae</taxon>
        <taxon>Zhouia</taxon>
    </lineage>
</organism>
<dbReference type="GO" id="GO:0004563">
    <property type="term" value="F:beta-N-acetylhexosaminidase activity"/>
    <property type="evidence" value="ECO:0007669"/>
    <property type="project" value="UniProtKB-ARBA"/>
</dbReference>
<dbReference type="GO" id="GO:0005975">
    <property type="term" value="P:carbohydrate metabolic process"/>
    <property type="evidence" value="ECO:0007669"/>
    <property type="project" value="InterPro"/>
</dbReference>
<evidence type="ECO:0000313" key="4">
    <source>
        <dbReference type="EMBL" id="SFS77196.1"/>
    </source>
</evidence>
<comment type="similarity">
    <text evidence="1">Belongs to the glycosyl hydrolase 20 family.</text>
</comment>
<dbReference type="SUPFAM" id="SSF51445">
    <property type="entry name" value="(Trans)glycosidases"/>
    <property type="match status" value="1"/>
</dbReference>
<name>A0A1I6SJR5_9FLAO</name>
<reference evidence="4 5" key="1">
    <citation type="submission" date="2016-10" db="EMBL/GenBank/DDBJ databases">
        <authorList>
            <person name="de Groot N.N."/>
        </authorList>
    </citation>
    <scope>NUCLEOTIDE SEQUENCE [LARGE SCALE GENOMIC DNA]</scope>
    <source>
        <strain evidence="4 5">CGMCC 1.6114</strain>
    </source>
</reference>
<dbReference type="PANTHER" id="PTHR21040">
    <property type="entry name" value="BCDNA.GH04120"/>
    <property type="match status" value="1"/>
</dbReference>
<keyword evidence="2 4" id="KW-0378">Hydrolase</keyword>
<proteinExistence type="inferred from homology"/>
<protein>
    <submittedName>
        <fullName evidence="4">Glycosyl hydrolase family 20, catalytic domain</fullName>
    </submittedName>
</protein>
<dbReference type="EMBL" id="FPAG01000004">
    <property type="protein sequence ID" value="SFS77196.1"/>
    <property type="molecule type" value="Genomic_DNA"/>
</dbReference>
<dbReference type="InterPro" id="IPR038901">
    <property type="entry name" value="HEXDC-like"/>
</dbReference>